<accession>A0A5J4UB02</accession>
<protein>
    <submittedName>
        <fullName evidence="2">Uncharacterized protein</fullName>
    </submittedName>
</protein>
<evidence type="ECO:0000313" key="2">
    <source>
        <dbReference type="EMBL" id="KAA6367380.1"/>
    </source>
</evidence>
<feature type="non-terminal residue" evidence="2">
    <location>
        <position position="102"/>
    </location>
</feature>
<evidence type="ECO:0000313" key="3">
    <source>
        <dbReference type="Proteomes" id="UP000324800"/>
    </source>
</evidence>
<dbReference type="AlphaFoldDB" id="A0A5J4UB02"/>
<reference evidence="2 3" key="1">
    <citation type="submission" date="2019-03" db="EMBL/GenBank/DDBJ databases">
        <title>Single cell metagenomics reveals metabolic interactions within the superorganism composed of flagellate Streblomastix strix and complex community of Bacteroidetes bacteria on its surface.</title>
        <authorList>
            <person name="Treitli S.C."/>
            <person name="Kolisko M."/>
            <person name="Husnik F."/>
            <person name="Keeling P."/>
            <person name="Hampl V."/>
        </authorList>
    </citation>
    <scope>NUCLEOTIDE SEQUENCE [LARGE SCALE GENOMIC DNA]</scope>
    <source>
        <strain evidence="2">ST1C</strain>
    </source>
</reference>
<sequence length="102" mass="11338">MRDVREEYHIKEGEDPSQLYDQTNKQEDSIFWKGREVVKHIKDGQPASYERGGIMGSGPTGHKVSPARRNGIGDTAQNIKSKKDSMSGSGEGGQKNAYDMPR</sequence>
<evidence type="ECO:0000256" key="1">
    <source>
        <dbReference type="SAM" id="MobiDB-lite"/>
    </source>
</evidence>
<feature type="compositionally biased region" description="Basic and acidic residues" evidence="1">
    <location>
        <begin position="1"/>
        <end position="14"/>
    </location>
</feature>
<dbReference type="EMBL" id="SNRW01018392">
    <property type="protein sequence ID" value="KAA6367380.1"/>
    <property type="molecule type" value="Genomic_DNA"/>
</dbReference>
<name>A0A5J4UB02_9EUKA</name>
<gene>
    <name evidence="2" type="ORF">EZS28_037094</name>
</gene>
<feature type="region of interest" description="Disordered" evidence="1">
    <location>
        <begin position="1"/>
        <end position="24"/>
    </location>
</feature>
<organism evidence="2 3">
    <name type="scientific">Streblomastix strix</name>
    <dbReference type="NCBI Taxonomy" id="222440"/>
    <lineage>
        <taxon>Eukaryota</taxon>
        <taxon>Metamonada</taxon>
        <taxon>Preaxostyla</taxon>
        <taxon>Oxymonadida</taxon>
        <taxon>Streblomastigidae</taxon>
        <taxon>Streblomastix</taxon>
    </lineage>
</organism>
<dbReference type="Proteomes" id="UP000324800">
    <property type="component" value="Unassembled WGS sequence"/>
</dbReference>
<comment type="caution">
    <text evidence="2">The sequence shown here is derived from an EMBL/GenBank/DDBJ whole genome shotgun (WGS) entry which is preliminary data.</text>
</comment>
<proteinExistence type="predicted"/>
<feature type="region of interest" description="Disordered" evidence="1">
    <location>
        <begin position="43"/>
        <end position="102"/>
    </location>
</feature>